<evidence type="ECO:0000313" key="3">
    <source>
        <dbReference type="Proteomes" id="UP000252132"/>
    </source>
</evidence>
<proteinExistence type="predicted"/>
<gene>
    <name evidence="2" type="ORF">DBW69_05620</name>
</gene>
<keyword evidence="1" id="KW-0812">Transmembrane</keyword>
<dbReference type="EMBL" id="QOQF01000025">
    <property type="protein sequence ID" value="RCL76082.1"/>
    <property type="molecule type" value="Genomic_DNA"/>
</dbReference>
<protein>
    <submittedName>
        <fullName evidence="2">Uncharacterized protein</fullName>
    </submittedName>
</protein>
<dbReference type="Proteomes" id="UP000252132">
    <property type="component" value="Unassembled WGS sequence"/>
</dbReference>
<accession>A0A368DW34</accession>
<reference evidence="2 3" key="1">
    <citation type="journal article" date="2018" name="Microbiome">
        <title>Fine metagenomic profile of the Mediterranean stratified and mixed water columns revealed by assembly and recruitment.</title>
        <authorList>
            <person name="Haro-Moreno J.M."/>
            <person name="Lopez-Perez M."/>
            <person name="De La Torre J.R."/>
            <person name="Picazo A."/>
            <person name="Camacho A."/>
            <person name="Rodriguez-Valera F."/>
        </authorList>
    </citation>
    <scope>NUCLEOTIDE SEQUENCE [LARGE SCALE GENOMIC DNA]</scope>
    <source>
        <strain evidence="2">MED-G55</strain>
    </source>
</reference>
<organism evidence="2 3">
    <name type="scientific">PS1 clade bacterium</name>
    <dbReference type="NCBI Taxonomy" id="2175152"/>
    <lineage>
        <taxon>Bacteria</taxon>
        <taxon>Pseudomonadati</taxon>
        <taxon>Pseudomonadota</taxon>
        <taxon>Alphaproteobacteria</taxon>
        <taxon>PS1 clade</taxon>
    </lineage>
</organism>
<keyword evidence="1" id="KW-0472">Membrane</keyword>
<feature type="transmembrane region" description="Helical" evidence="1">
    <location>
        <begin position="6"/>
        <end position="23"/>
    </location>
</feature>
<sequence length="100" mass="11289">MKPLIIIITIVVALFAIVFWLDVDLDVSPNQRQAPPPPAETKSQDRLLVCSLVSEPIVELGYTPDGKVNKQRQCNFLCQDKSEITVHTNTEYDCPQTLYD</sequence>
<evidence type="ECO:0000256" key="1">
    <source>
        <dbReference type="SAM" id="Phobius"/>
    </source>
</evidence>
<evidence type="ECO:0000313" key="2">
    <source>
        <dbReference type="EMBL" id="RCL76082.1"/>
    </source>
</evidence>
<name>A0A368DW34_9PROT</name>
<comment type="caution">
    <text evidence="2">The sequence shown here is derived from an EMBL/GenBank/DDBJ whole genome shotgun (WGS) entry which is preliminary data.</text>
</comment>
<dbReference type="AlphaFoldDB" id="A0A368DW34"/>
<keyword evidence="1" id="KW-1133">Transmembrane helix</keyword>